<feature type="non-terminal residue" evidence="2">
    <location>
        <position position="1"/>
    </location>
</feature>
<feature type="region of interest" description="Disordered" evidence="1">
    <location>
        <begin position="1"/>
        <end position="64"/>
    </location>
</feature>
<reference evidence="2" key="1">
    <citation type="submission" date="2020-02" db="EMBL/GenBank/DDBJ databases">
        <authorList>
            <person name="Meier V. D."/>
        </authorList>
    </citation>
    <scope>NUCLEOTIDE SEQUENCE</scope>
    <source>
        <strain evidence="2">AVDCRST_MAG49</strain>
    </source>
</reference>
<gene>
    <name evidence="2" type="ORF">AVDCRST_MAG49-112</name>
</gene>
<organism evidence="2">
    <name type="scientific">uncultured Thermomicrobiales bacterium</name>
    <dbReference type="NCBI Taxonomy" id="1645740"/>
    <lineage>
        <taxon>Bacteria</taxon>
        <taxon>Pseudomonadati</taxon>
        <taxon>Thermomicrobiota</taxon>
        <taxon>Thermomicrobia</taxon>
        <taxon>Thermomicrobiales</taxon>
        <taxon>environmental samples</taxon>
    </lineage>
</organism>
<proteinExistence type="predicted"/>
<name>A0A6J4TWV8_9BACT</name>
<sequence>CSALNPAASRSATDGQRIPSTSPRSPCSGDSSPAACRGCSSPSSPTPSSRRASHWPASSSSPIA</sequence>
<accession>A0A6J4TWV8</accession>
<feature type="non-terminal residue" evidence="2">
    <location>
        <position position="64"/>
    </location>
</feature>
<evidence type="ECO:0000256" key="1">
    <source>
        <dbReference type="SAM" id="MobiDB-lite"/>
    </source>
</evidence>
<dbReference type="EMBL" id="CADCWG010000008">
    <property type="protein sequence ID" value="CAA9533961.1"/>
    <property type="molecule type" value="Genomic_DNA"/>
</dbReference>
<dbReference type="AlphaFoldDB" id="A0A6J4TWV8"/>
<feature type="compositionally biased region" description="Polar residues" evidence="1">
    <location>
        <begin position="8"/>
        <end position="31"/>
    </location>
</feature>
<evidence type="ECO:0000313" key="2">
    <source>
        <dbReference type="EMBL" id="CAA9533961.1"/>
    </source>
</evidence>
<protein>
    <submittedName>
        <fullName evidence="2">Uncharacterized protein</fullName>
    </submittedName>
</protein>
<feature type="compositionally biased region" description="Low complexity" evidence="1">
    <location>
        <begin position="40"/>
        <end position="49"/>
    </location>
</feature>